<dbReference type="SUPFAM" id="SSF103481">
    <property type="entry name" value="Multidrug resistance efflux transporter EmrE"/>
    <property type="match status" value="2"/>
</dbReference>
<dbReference type="RefSeq" id="WP_238281062.1">
    <property type="nucleotide sequence ID" value="NZ_BPQL01000115.1"/>
</dbReference>
<evidence type="ECO:0000256" key="1">
    <source>
        <dbReference type="SAM" id="Phobius"/>
    </source>
</evidence>
<dbReference type="Pfam" id="PF00892">
    <property type="entry name" value="EamA"/>
    <property type="match status" value="2"/>
</dbReference>
<feature type="transmembrane region" description="Helical" evidence="1">
    <location>
        <begin position="6"/>
        <end position="28"/>
    </location>
</feature>
<keyword evidence="1" id="KW-1133">Transmembrane helix</keyword>
<feature type="transmembrane region" description="Helical" evidence="1">
    <location>
        <begin position="178"/>
        <end position="199"/>
    </location>
</feature>
<keyword evidence="4" id="KW-1185">Reference proteome</keyword>
<dbReference type="EMBL" id="JBEPMM010000001">
    <property type="protein sequence ID" value="MET3690886.1"/>
    <property type="molecule type" value="Genomic_DNA"/>
</dbReference>
<feature type="transmembrane region" description="Helical" evidence="1">
    <location>
        <begin position="238"/>
        <end position="260"/>
    </location>
</feature>
<keyword evidence="1" id="KW-0812">Transmembrane</keyword>
<accession>A0ABV2L277</accession>
<comment type="caution">
    <text evidence="3">The sequence shown here is derived from an EMBL/GenBank/DDBJ whole genome shotgun (WGS) entry which is preliminary data.</text>
</comment>
<feature type="transmembrane region" description="Helical" evidence="1">
    <location>
        <begin position="265"/>
        <end position="284"/>
    </location>
</feature>
<dbReference type="Gene3D" id="1.10.3730.20">
    <property type="match status" value="2"/>
</dbReference>
<evidence type="ECO:0000259" key="2">
    <source>
        <dbReference type="Pfam" id="PF00892"/>
    </source>
</evidence>
<feature type="transmembrane region" description="Helical" evidence="1">
    <location>
        <begin position="149"/>
        <end position="166"/>
    </location>
</feature>
<evidence type="ECO:0000313" key="3">
    <source>
        <dbReference type="EMBL" id="MET3690886.1"/>
    </source>
</evidence>
<evidence type="ECO:0000313" key="4">
    <source>
        <dbReference type="Proteomes" id="UP001549145"/>
    </source>
</evidence>
<gene>
    <name evidence="3" type="ORF">ABID43_000405</name>
</gene>
<keyword evidence="1" id="KW-0472">Membrane</keyword>
<feature type="transmembrane region" description="Helical" evidence="1">
    <location>
        <begin position="35"/>
        <end position="57"/>
    </location>
</feature>
<feature type="transmembrane region" description="Helical" evidence="1">
    <location>
        <begin position="211"/>
        <end position="232"/>
    </location>
</feature>
<sequence length="285" mass="29337">MTASGMSLPVFAAVLAAAFMHAGWNAVAKLRLEPILTMALISASAGLFALPAALWFGWPPAAAWPWLAGSILLHLGYYIALAEAYRHADMGQVYPIARGSAPLLTACASLLLLREGLAPLAALGIAILCAGVALMAFASAGGQRLSRTALGYALLTGTLISGYTLVDGLGARAAGDPHAYAAALFVVDAVPLPAFVLWTRGRKVLGSVRGLTLPGLGGGALALGSYWIAIWAMTVAPIPLVAATRETSVLFAMLISVLVLKEPLLLSRMTAVIVIVAGVVAMRLA</sequence>
<dbReference type="InterPro" id="IPR000620">
    <property type="entry name" value="EamA_dom"/>
</dbReference>
<feature type="transmembrane region" description="Helical" evidence="1">
    <location>
        <begin position="118"/>
        <end position="137"/>
    </location>
</feature>
<name>A0ABV2L277_9HYPH</name>
<feature type="transmembrane region" description="Helical" evidence="1">
    <location>
        <begin position="63"/>
        <end position="81"/>
    </location>
</feature>
<feature type="domain" description="EamA" evidence="2">
    <location>
        <begin position="13"/>
        <end position="136"/>
    </location>
</feature>
<dbReference type="Proteomes" id="UP001549145">
    <property type="component" value="Unassembled WGS sequence"/>
</dbReference>
<dbReference type="InterPro" id="IPR037185">
    <property type="entry name" value="EmrE-like"/>
</dbReference>
<feature type="domain" description="EamA" evidence="2">
    <location>
        <begin position="152"/>
        <end position="282"/>
    </location>
</feature>
<protein>
    <submittedName>
        <fullName evidence="3">Drug/metabolite transporter (DMT)-like permease</fullName>
    </submittedName>
</protein>
<reference evidence="3 4" key="1">
    <citation type="submission" date="2024-06" db="EMBL/GenBank/DDBJ databases">
        <title>Genomic Encyclopedia of Type Strains, Phase IV (KMG-IV): sequencing the most valuable type-strain genomes for metagenomic binning, comparative biology and taxonomic classification.</title>
        <authorList>
            <person name="Goeker M."/>
        </authorList>
    </citation>
    <scope>NUCLEOTIDE SEQUENCE [LARGE SCALE GENOMIC DNA]</scope>
    <source>
        <strain evidence="3 4">DSM 21331</strain>
    </source>
</reference>
<organism evidence="3 4">
    <name type="scientific">Methylobacterium goesingense</name>
    <dbReference type="NCBI Taxonomy" id="243690"/>
    <lineage>
        <taxon>Bacteria</taxon>
        <taxon>Pseudomonadati</taxon>
        <taxon>Pseudomonadota</taxon>
        <taxon>Alphaproteobacteria</taxon>
        <taxon>Hyphomicrobiales</taxon>
        <taxon>Methylobacteriaceae</taxon>
        <taxon>Methylobacterium</taxon>
    </lineage>
</organism>
<proteinExistence type="predicted"/>